<dbReference type="InterPro" id="IPR036397">
    <property type="entry name" value="RNaseH_sf"/>
</dbReference>
<dbReference type="STRING" id="643562.Daes_2424"/>
<dbReference type="InterPro" id="IPR001584">
    <property type="entry name" value="Integrase_cat-core"/>
</dbReference>
<dbReference type="PANTHER" id="PTHR35004:SF7">
    <property type="entry name" value="INTEGRASE PROTEIN"/>
    <property type="match status" value="1"/>
</dbReference>
<organism evidence="2 3">
    <name type="scientific">Pseudodesulfovibrio aespoeensis (strain ATCC 700646 / DSM 10631 / Aspo-2)</name>
    <name type="common">Desulfovibrio aespoeensis</name>
    <dbReference type="NCBI Taxonomy" id="643562"/>
    <lineage>
        <taxon>Bacteria</taxon>
        <taxon>Pseudomonadati</taxon>
        <taxon>Thermodesulfobacteriota</taxon>
        <taxon>Desulfovibrionia</taxon>
        <taxon>Desulfovibrionales</taxon>
        <taxon>Desulfovibrionaceae</taxon>
    </lineage>
</organism>
<name>E6VUC2_PSEA9</name>
<dbReference type="InterPro" id="IPR012337">
    <property type="entry name" value="RNaseH-like_sf"/>
</dbReference>
<dbReference type="PROSITE" id="PS50994">
    <property type="entry name" value="INTEGRASE"/>
    <property type="match status" value="1"/>
</dbReference>
<evidence type="ECO:0000313" key="2">
    <source>
        <dbReference type="EMBL" id="ADU63429.1"/>
    </source>
</evidence>
<dbReference type="PANTHER" id="PTHR35004">
    <property type="entry name" value="TRANSPOSASE RV3428C-RELATED"/>
    <property type="match status" value="1"/>
</dbReference>
<reference evidence="3" key="1">
    <citation type="submission" date="2010-12" db="EMBL/GenBank/DDBJ databases">
        <title>Complete sequence of Desulfovibrio aespoeensis Aspo-2.</title>
        <authorList>
            <consortium name="US DOE Joint Genome Institute"/>
            <person name="Lucas S."/>
            <person name="Copeland A."/>
            <person name="Lapidus A."/>
            <person name="Cheng J.-F."/>
            <person name="Goodwin L."/>
            <person name="Pitluck S."/>
            <person name="Chertkov O."/>
            <person name="Misra M."/>
            <person name="Detter J.C."/>
            <person name="Han C."/>
            <person name="Tapia R."/>
            <person name="Land M."/>
            <person name="Hauser L."/>
            <person name="Kyrpides N."/>
            <person name="Ivanova N."/>
            <person name="Ovchinnikova G."/>
            <person name="Pedersen K."/>
            <person name="Jagevall S."/>
            <person name="Hazen T."/>
            <person name="Woyke T."/>
        </authorList>
    </citation>
    <scope>NUCLEOTIDE SEQUENCE [LARGE SCALE GENOMIC DNA]</scope>
    <source>
        <strain evidence="3">ATCC 700646 / DSM 10631 / Aspo-2</strain>
    </source>
</reference>
<dbReference type="Pfam" id="PF00665">
    <property type="entry name" value="rve"/>
    <property type="match status" value="1"/>
</dbReference>
<gene>
    <name evidence="2" type="ordered locus">Daes_2424</name>
</gene>
<proteinExistence type="predicted"/>
<dbReference type="AlphaFoldDB" id="E6VUC2"/>
<dbReference type="SUPFAM" id="SSF53098">
    <property type="entry name" value="Ribonuclease H-like"/>
    <property type="match status" value="1"/>
</dbReference>
<evidence type="ECO:0000259" key="1">
    <source>
        <dbReference type="PROSITE" id="PS50994"/>
    </source>
</evidence>
<dbReference type="GO" id="GO:0015074">
    <property type="term" value="P:DNA integration"/>
    <property type="evidence" value="ECO:0007669"/>
    <property type="project" value="InterPro"/>
</dbReference>
<dbReference type="EMBL" id="CP002431">
    <property type="protein sequence ID" value="ADU63429.1"/>
    <property type="molecule type" value="Genomic_DNA"/>
</dbReference>
<dbReference type="RefSeq" id="WP_013515341.1">
    <property type="nucleotide sequence ID" value="NC_014844.1"/>
</dbReference>
<protein>
    <submittedName>
        <fullName evidence="2">Integrase catalytic region</fullName>
    </submittedName>
</protein>
<dbReference type="KEGG" id="das:Daes_2424"/>
<reference evidence="2 3" key="2">
    <citation type="journal article" date="2014" name="Genome Announc.">
        <title>Complete Genome Sequence of the Subsurface, Mesophilic Sulfate-Reducing Bacterium Desulfovibrio aespoeensis Aspo-2.</title>
        <authorList>
            <person name="Pedersen K."/>
            <person name="Bengtsson A."/>
            <person name="Edlund J."/>
            <person name="Rabe L."/>
            <person name="Hazen T."/>
            <person name="Chakraborty R."/>
            <person name="Goodwin L."/>
            <person name="Shapiro N."/>
        </authorList>
    </citation>
    <scope>NUCLEOTIDE SEQUENCE [LARGE SCALE GENOMIC DNA]</scope>
    <source>
        <strain evidence="3">ATCC 700646 / DSM 10631 / Aspo-2</strain>
    </source>
</reference>
<dbReference type="Gene3D" id="3.30.420.10">
    <property type="entry name" value="Ribonuclease H-like superfamily/Ribonuclease H"/>
    <property type="match status" value="1"/>
</dbReference>
<sequence length="572" mass="63832">MKANLGEIDTLRALAARLDEAGHGERQPLVGQVAKLLCCSEQTVYRRLRQEIGWASGRKRRTDAGRISVSEDTALAAAHLVHVATRSHGKRTLPVTVARKVLRDSGYTEAGVSPSTLSRAMRRYGCHPDMLAQGKPAVRLRSLHPNHCWQVDPSLCVLFYLPKGGLSVCEESKFYKNKPKNVAKIERERVWRYVITDHYSGTIYVKYVQSAGETAQSLVDVFLDAISDRGRHDPMHGVPHMLLMDAGSANTSHLFLNLLDRLGVRHTVHMPGNARAKGQVEQANNLVETQFEGRLRFMNVQTIAELQARADEWRMHYNARAIHTRTGKSRNDVWMTIIEAQLRLAPDLALCRELVTTRPVQVTVRTDMTITHAIKGYGRNEYDLRLVPGLVPKLKVGVVVNPYRAPAVDVIVADPETGEDRIWTVEPMKKNEAGFWESAPVIGQEHKAQPDTVADRHVKRIVEAAGDDPRHIRPPAHVNVMADIRPAPEYMPRRGRDLGLDASRREIAPLTVAEAAIKLKRSLGDLWPTEGYAWLSQRYPAGVPADELDAIEHRFAGRAAAVTPLKLVVNEG</sequence>
<dbReference type="GO" id="GO:0003676">
    <property type="term" value="F:nucleic acid binding"/>
    <property type="evidence" value="ECO:0007669"/>
    <property type="project" value="InterPro"/>
</dbReference>
<accession>E6VUC2</accession>
<dbReference type="HOGENOM" id="CLU_019645_0_0_7"/>
<dbReference type="eggNOG" id="COG4584">
    <property type="taxonomic scope" value="Bacteria"/>
</dbReference>
<keyword evidence="3" id="KW-1185">Reference proteome</keyword>
<evidence type="ECO:0000313" key="3">
    <source>
        <dbReference type="Proteomes" id="UP000002191"/>
    </source>
</evidence>
<dbReference type="Proteomes" id="UP000002191">
    <property type="component" value="Chromosome"/>
</dbReference>
<feature type="domain" description="Integrase catalytic" evidence="1">
    <location>
        <begin position="141"/>
        <end position="338"/>
    </location>
</feature>